<dbReference type="InterPro" id="IPR005708">
    <property type="entry name" value="Homogentis_dOase"/>
</dbReference>
<dbReference type="Pfam" id="PF20510">
    <property type="entry name" value="HgmA_N"/>
    <property type="match status" value="1"/>
</dbReference>
<dbReference type="GO" id="GO:0005506">
    <property type="term" value="F:iron ion binding"/>
    <property type="evidence" value="ECO:0007669"/>
    <property type="project" value="UniProtKB-UniRule"/>
</dbReference>
<dbReference type="RefSeq" id="WP_088698718.1">
    <property type="nucleotide sequence ID" value="NZ_JPUA01000005.1"/>
</dbReference>
<evidence type="ECO:0000259" key="14">
    <source>
        <dbReference type="Pfam" id="PF20510"/>
    </source>
</evidence>
<evidence type="ECO:0000313" key="15">
    <source>
        <dbReference type="EMBL" id="OWV31172.1"/>
    </source>
</evidence>
<dbReference type="InterPro" id="IPR011051">
    <property type="entry name" value="RmlC_Cupin_sf"/>
</dbReference>
<comment type="similarity">
    <text evidence="2 9">Belongs to the homogentisate dioxygenase family.</text>
</comment>
<proteinExistence type="inferred from homology"/>
<comment type="caution">
    <text evidence="9">Lacks conserved residue(s) required for the propagation of feature annotation.</text>
</comment>
<feature type="domain" description="Homogentisate 1,2-dioxygenase N-terminal" evidence="14">
    <location>
        <begin position="5"/>
        <end position="275"/>
    </location>
</feature>
<evidence type="ECO:0000256" key="3">
    <source>
        <dbReference type="ARBA" id="ARBA00022723"/>
    </source>
</evidence>
<comment type="pathway">
    <text evidence="9">Amino-acid degradation; L-phenylalanine degradation; acetoacetate and fumarate from L-phenylalanine: step 4/6.</text>
</comment>
<evidence type="ECO:0000256" key="7">
    <source>
        <dbReference type="ARBA" id="ARBA00023004"/>
    </source>
</evidence>
<dbReference type="InterPro" id="IPR022950">
    <property type="entry name" value="Homogentis_dOase_bac"/>
</dbReference>
<sequence length="433" mass="47873">MSLLYQSGFGNHFATEALAGALPEGQNSPQRCAYGLYAEQFTGSAFTAPRHQNFRSWLYRIRPSVKQSAYRPLADMKVATAPLAQPAADPNQMRWDPVALPESSTDFIDGLLTIAVNGDAGTQAGCGVHVYAFNKDMTNRFFYNADGELLIVPQLGTLHLRTEMGELTVANGEIALIPRGIKFQVRLGSGDDAARGYICENYGSPFELPGLGPIGANGLANPRDFLSPVAAYEDLEGEFELVAKFSGRFWVSDLDHSPLDVVAWHGNVTPYKYNLVHFNTINTVSFDHPDPSIFTVLTSASDTPGTANIDFVIFPPRWMVADNTFRPPYFHRNLMSEFMGLIHGEYDAKAEGFLPGGASLHNSMSPHGPDADTFEKASAAELKPQHQKDTLAFMFESRFIYHPTKTALEADFRQKNYVDVWSTMRSHFDPTQP</sequence>
<evidence type="ECO:0000256" key="12">
    <source>
        <dbReference type="PIRSR" id="PIRSR605708-2"/>
    </source>
</evidence>
<keyword evidence="8 9" id="KW-0585">Phenylalanine catabolism</keyword>
<dbReference type="OrthoDB" id="9811253at2"/>
<keyword evidence="5 9" id="KW-0223">Dioxygenase</keyword>
<dbReference type="UniPathway" id="UPA00139">
    <property type="reaction ID" value="UER00339"/>
</dbReference>
<dbReference type="EC" id="1.13.11.5" evidence="9 10"/>
<dbReference type="PANTHER" id="PTHR11056">
    <property type="entry name" value="HOMOGENTISATE 1,2-DIOXYGENASE"/>
    <property type="match status" value="1"/>
</dbReference>
<dbReference type="GO" id="GO:0005737">
    <property type="term" value="C:cytoplasm"/>
    <property type="evidence" value="ECO:0007669"/>
    <property type="project" value="TreeGrafter"/>
</dbReference>
<evidence type="ECO:0000313" key="16">
    <source>
        <dbReference type="Proteomes" id="UP000197334"/>
    </source>
</evidence>
<dbReference type="FunFam" id="2.60.120.10:FF:000034">
    <property type="entry name" value="Homogentisate 1,2-dioxygenase"/>
    <property type="match status" value="1"/>
</dbReference>
<dbReference type="AlphaFoldDB" id="A0A246S3X8"/>
<dbReference type="HAMAP" id="MF_00334">
    <property type="entry name" value="Homogentis_dioxygen"/>
    <property type="match status" value="1"/>
</dbReference>
<keyword evidence="3 9" id="KW-0479">Metal-binding</keyword>
<evidence type="ECO:0000256" key="10">
    <source>
        <dbReference type="NCBIfam" id="TIGR01015"/>
    </source>
</evidence>
<gene>
    <name evidence="9" type="primary">hmgA</name>
    <name evidence="15" type="ORF">JI62_02785</name>
</gene>
<feature type="binding site" evidence="9 12">
    <location>
        <position position="367"/>
    </location>
    <ligand>
        <name>homogentisate</name>
        <dbReference type="ChEBI" id="CHEBI:16169"/>
    </ligand>
</feature>
<dbReference type="InterPro" id="IPR046452">
    <property type="entry name" value="HgmA_N"/>
</dbReference>
<dbReference type="GO" id="GO:0004411">
    <property type="term" value="F:homogentisate 1,2-dioxygenase activity"/>
    <property type="evidence" value="ECO:0007669"/>
    <property type="project" value="UniProtKB-UniRule"/>
</dbReference>
<evidence type="ECO:0000256" key="5">
    <source>
        <dbReference type="ARBA" id="ARBA00022964"/>
    </source>
</evidence>
<evidence type="ECO:0000259" key="13">
    <source>
        <dbReference type="Pfam" id="PF04209"/>
    </source>
</evidence>
<evidence type="ECO:0000256" key="9">
    <source>
        <dbReference type="HAMAP-Rule" id="MF_00334"/>
    </source>
</evidence>
<comment type="function">
    <text evidence="9">Involved in the catabolism of homogentisate (2,5-dihydroxyphenylacetate or 2,5-OH-PhAc), a central intermediate in the degradation of phenylalanine and tyrosine. Catalyzes the oxidative ring cleavage of the aromatic ring of homogentisate to yield maleylacetoacetate.</text>
</comment>
<evidence type="ECO:0000256" key="1">
    <source>
        <dbReference type="ARBA" id="ARBA00001962"/>
    </source>
</evidence>
<comment type="caution">
    <text evidence="15">The sequence shown here is derived from an EMBL/GenBank/DDBJ whole genome shotgun (WGS) entry which is preliminary data.</text>
</comment>
<dbReference type="GO" id="GO:0006572">
    <property type="term" value="P:L-tyrosine catabolic process"/>
    <property type="evidence" value="ECO:0007669"/>
    <property type="project" value="UniProtKB-UniRule"/>
</dbReference>
<dbReference type="NCBIfam" id="TIGR01015">
    <property type="entry name" value="hmgA"/>
    <property type="match status" value="1"/>
</dbReference>
<dbReference type="GO" id="GO:0006559">
    <property type="term" value="P:L-phenylalanine catabolic process"/>
    <property type="evidence" value="ECO:0007669"/>
    <property type="project" value="UniProtKB-UniRule"/>
</dbReference>
<dbReference type="PANTHER" id="PTHR11056:SF0">
    <property type="entry name" value="HOMOGENTISATE 1,2-DIOXYGENASE"/>
    <property type="match status" value="1"/>
</dbReference>
<organism evidence="15 16">
    <name type="scientific">Halomonas campaniensis</name>
    <dbReference type="NCBI Taxonomy" id="213554"/>
    <lineage>
        <taxon>Bacteria</taxon>
        <taxon>Pseudomonadati</taxon>
        <taxon>Pseudomonadota</taxon>
        <taxon>Gammaproteobacteria</taxon>
        <taxon>Oceanospirillales</taxon>
        <taxon>Halomonadaceae</taxon>
        <taxon>Halomonas</taxon>
    </lineage>
</organism>
<protein>
    <recommendedName>
        <fullName evidence="9 10">Homogentisate 1,2-dioxygenase</fullName>
        <shortName evidence="9">HGDO</shortName>
        <ecNumber evidence="9 10">1.13.11.5</ecNumber>
    </recommendedName>
    <alternativeName>
        <fullName evidence="9">Homogentisate oxygenase</fullName>
    </alternativeName>
    <alternativeName>
        <fullName evidence="9">Homogentisic acid oxidase</fullName>
    </alternativeName>
    <alternativeName>
        <fullName evidence="9">Homogentisicase</fullName>
    </alternativeName>
</protein>
<feature type="active site" description="Proton acceptor" evidence="9 11">
    <location>
        <position position="288"/>
    </location>
</feature>
<comment type="catalytic activity">
    <reaction evidence="9">
        <text>homogentisate + O2 = 4-maleylacetoacetate + H(+)</text>
        <dbReference type="Rhea" id="RHEA:15449"/>
        <dbReference type="ChEBI" id="CHEBI:15378"/>
        <dbReference type="ChEBI" id="CHEBI:15379"/>
        <dbReference type="ChEBI" id="CHEBI:16169"/>
        <dbReference type="ChEBI" id="CHEBI:17105"/>
        <dbReference type="EC" id="1.13.11.5"/>
    </reaction>
</comment>
<feature type="binding site" evidence="12">
    <location>
        <position position="337"/>
    </location>
    <ligand>
        <name>Fe cation</name>
        <dbReference type="ChEBI" id="CHEBI:24875"/>
    </ligand>
</feature>
<feature type="binding site" evidence="12">
    <location>
        <position position="346"/>
    </location>
    <ligand>
        <name>homogentisate</name>
        <dbReference type="ChEBI" id="CHEBI:16169"/>
    </ligand>
</feature>
<keyword evidence="6 9" id="KW-0560">Oxidoreductase</keyword>
<dbReference type="Pfam" id="PF04209">
    <property type="entry name" value="HgmA_C"/>
    <property type="match status" value="1"/>
</dbReference>
<dbReference type="Proteomes" id="UP000197334">
    <property type="component" value="Unassembled WGS sequence"/>
</dbReference>
<dbReference type="InterPro" id="IPR014710">
    <property type="entry name" value="RmlC-like_jellyroll"/>
</dbReference>
<dbReference type="CDD" id="cd07000">
    <property type="entry name" value="cupin_HGO_N"/>
    <property type="match status" value="1"/>
</dbReference>
<keyword evidence="7 9" id="KW-0408">Iron</keyword>
<evidence type="ECO:0000256" key="2">
    <source>
        <dbReference type="ARBA" id="ARBA00007757"/>
    </source>
</evidence>
<keyword evidence="4 9" id="KW-0828">Tyrosine catabolism</keyword>
<reference evidence="15 16" key="1">
    <citation type="submission" date="2014-08" db="EMBL/GenBank/DDBJ databases">
        <title>Draft genome sequence of a novel L-asparaginase producing marine bacterium, Halomonas campaniensis.</title>
        <authorList>
            <person name="Sundarakrishnan B."/>
            <person name="Moushumi Priya A."/>
            <person name="Raman G."/>
            <person name="Sakthivel N."/>
            <person name="Park S."/>
            <person name="Jayachandran S."/>
        </authorList>
    </citation>
    <scope>NUCLEOTIDE SEQUENCE [LARGE SCALE GENOMIC DNA]</scope>
    <source>
        <strain evidence="15 16">SK03</strain>
    </source>
</reference>
<dbReference type="EMBL" id="JPUA01000005">
    <property type="protein sequence ID" value="OWV31172.1"/>
    <property type="molecule type" value="Genomic_DNA"/>
</dbReference>
<name>A0A246S3X8_9GAMM</name>
<comment type="cofactor">
    <cofactor evidence="1 9 12">
        <name>Fe cation</name>
        <dbReference type="ChEBI" id="CHEBI:24875"/>
    </cofactor>
</comment>
<evidence type="ECO:0000256" key="11">
    <source>
        <dbReference type="PIRSR" id="PIRSR605708-1"/>
    </source>
</evidence>
<evidence type="ECO:0000256" key="6">
    <source>
        <dbReference type="ARBA" id="ARBA00023002"/>
    </source>
</evidence>
<keyword evidence="16" id="KW-1185">Reference proteome</keyword>
<dbReference type="Gene3D" id="2.60.120.10">
    <property type="entry name" value="Jelly Rolls"/>
    <property type="match status" value="1"/>
</dbReference>
<evidence type="ECO:0000256" key="8">
    <source>
        <dbReference type="ARBA" id="ARBA00023232"/>
    </source>
</evidence>
<dbReference type="SUPFAM" id="SSF51182">
    <property type="entry name" value="RmlC-like cupins"/>
    <property type="match status" value="1"/>
</dbReference>
<dbReference type="InterPro" id="IPR046451">
    <property type="entry name" value="HgmA_C"/>
</dbReference>
<comment type="subunit">
    <text evidence="9">Hexamer; dimer of trimers.</text>
</comment>
<feature type="domain" description="Homogentisate 1,2-dioxygenase C-terminal" evidence="13">
    <location>
        <begin position="277"/>
        <end position="428"/>
    </location>
</feature>
<accession>A0A246S3X8</accession>
<evidence type="ECO:0000256" key="4">
    <source>
        <dbReference type="ARBA" id="ARBA00022878"/>
    </source>
</evidence>
<feature type="binding site" evidence="12">
    <location>
        <position position="331"/>
    </location>
    <ligand>
        <name>Fe cation</name>
        <dbReference type="ChEBI" id="CHEBI:24875"/>
    </ligand>
</feature>